<dbReference type="InterPro" id="IPR036058">
    <property type="entry name" value="Kazal_dom_sf"/>
</dbReference>
<name>A0ABN8B5S9_CHISP</name>
<dbReference type="PROSITE" id="PS51465">
    <property type="entry name" value="KAZAL_2"/>
    <property type="match status" value="1"/>
</dbReference>
<dbReference type="Proteomes" id="UP001153292">
    <property type="component" value="Chromosome 18"/>
</dbReference>
<keyword evidence="1" id="KW-0472">Membrane</keyword>
<evidence type="ECO:0000256" key="1">
    <source>
        <dbReference type="SAM" id="Phobius"/>
    </source>
</evidence>
<keyword evidence="4" id="KW-1185">Reference proteome</keyword>
<feature type="domain" description="Kazal-like" evidence="2">
    <location>
        <begin position="35"/>
        <end position="83"/>
    </location>
</feature>
<accession>A0ABN8B5S9</accession>
<feature type="transmembrane region" description="Helical" evidence="1">
    <location>
        <begin position="6"/>
        <end position="25"/>
    </location>
</feature>
<dbReference type="SMART" id="SM00280">
    <property type="entry name" value="KAZAL"/>
    <property type="match status" value="1"/>
</dbReference>
<reference evidence="3" key="1">
    <citation type="submission" date="2021-12" db="EMBL/GenBank/DDBJ databases">
        <authorList>
            <person name="King R."/>
        </authorList>
    </citation>
    <scope>NUCLEOTIDE SEQUENCE</scope>
</reference>
<dbReference type="SUPFAM" id="SSF100895">
    <property type="entry name" value="Kazal-type serine protease inhibitors"/>
    <property type="match status" value="1"/>
</dbReference>
<keyword evidence="1" id="KW-0812">Transmembrane</keyword>
<dbReference type="EMBL" id="OU963911">
    <property type="protein sequence ID" value="CAH0401033.1"/>
    <property type="molecule type" value="Genomic_DNA"/>
</dbReference>
<organism evidence="3 4">
    <name type="scientific">Chilo suppressalis</name>
    <name type="common">Asiatic rice borer moth</name>
    <dbReference type="NCBI Taxonomy" id="168631"/>
    <lineage>
        <taxon>Eukaryota</taxon>
        <taxon>Metazoa</taxon>
        <taxon>Ecdysozoa</taxon>
        <taxon>Arthropoda</taxon>
        <taxon>Hexapoda</taxon>
        <taxon>Insecta</taxon>
        <taxon>Pterygota</taxon>
        <taxon>Neoptera</taxon>
        <taxon>Endopterygota</taxon>
        <taxon>Lepidoptera</taxon>
        <taxon>Glossata</taxon>
        <taxon>Ditrysia</taxon>
        <taxon>Pyraloidea</taxon>
        <taxon>Crambidae</taxon>
        <taxon>Crambinae</taxon>
        <taxon>Chilo</taxon>
    </lineage>
</organism>
<evidence type="ECO:0000313" key="4">
    <source>
        <dbReference type="Proteomes" id="UP001153292"/>
    </source>
</evidence>
<proteinExistence type="predicted"/>
<evidence type="ECO:0000259" key="2">
    <source>
        <dbReference type="PROSITE" id="PS51465"/>
    </source>
</evidence>
<dbReference type="Gene3D" id="3.30.60.30">
    <property type="match status" value="1"/>
</dbReference>
<evidence type="ECO:0000313" key="3">
    <source>
        <dbReference type="EMBL" id="CAH0401033.1"/>
    </source>
</evidence>
<keyword evidence="1" id="KW-1133">Transmembrane helix</keyword>
<protein>
    <recommendedName>
        <fullName evidence="2">Kazal-like domain-containing protein</fullName>
    </recommendedName>
</protein>
<sequence length="89" mass="9863">MKSLFVVVLSDVTMKYFVIILLLALKTHSSEQRGVVEDLSCPACVGRLDPVCGSDGVTYRNEECALCLNPSLIISSRHTFCPRLDLVFQ</sequence>
<dbReference type="Pfam" id="PF00050">
    <property type="entry name" value="Kazal_1"/>
    <property type="match status" value="1"/>
</dbReference>
<gene>
    <name evidence="3" type="ORF">CHILSU_LOCUS4244</name>
</gene>
<dbReference type="InterPro" id="IPR002350">
    <property type="entry name" value="Kazal_dom"/>
</dbReference>